<evidence type="ECO:0008006" key="4">
    <source>
        <dbReference type="Google" id="ProtNLM"/>
    </source>
</evidence>
<dbReference type="AlphaFoldDB" id="A0A7W6BYQ3"/>
<organism evidence="2 3">
    <name type="scientific">Novosphingobium fluoreni</name>
    <dbReference type="NCBI Taxonomy" id="1391222"/>
    <lineage>
        <taxon>Bacteria</taxon>
        <taxon>Pseudomonadati</taxon>
        <taxon>Pseudomonadota</taxon>
        <taxon>Alphaproteobacteria</taxon>
        <taxon>Sphingomonadales</taxon>
        <taxon>Sphingomonadaceae</taxon>
        <taxon>Novosphingobium</taxon>
    </lineage>
</organism>
<keyword evidence="1" id="KW-0472">Membrane</keyword>
<gene>
    <name evidence="2" type="ORF">GGR39_000529</name>
</gene>
<feature type="transmembrane region" description="Helical" evidence="1">
    <location>
        <begin position="51"/>
        <end position="68"/>
    </location>
</feature>
<evidence type="ECO:0000313" key="3">
    <source>
        <dbReference type="Proteomes" id="UP000561459"/>
    </source>
</evidence>
<accession>A0A7W6BYQ3</accession>
<sequence>MDAYTLHEHYQRRMDVIADRFYKACGVATVVCFSFTWAIFSADKTLMRDPLAIGFLTLCGMFIVLALIRPRAVQAARRVQQLYEDDCRTRFGEDAPMVQLTGIFP</sequence>
<dbReference type="Proteomes" id="UP000561459">
    <property type="component" value="Unassembled WGS sequence"/>
</dbReference>
<protein>
    <recommendedName>
        <fullName evidence="4">YrhK domain-containing protein</fullName>
    </recommendedName>
</protein>
<reference evidence="2 3" key="1">
    <citation type="submission" date="2020-08" db="EMBL/GenBank/DDBJ databases">
        <title>Genomic Encyclopedia of Type Strains, Phase IV (KMG-IV): sequencing the most valuable type-strain genomes for metagenomic binning, comparative biology and taxonomic classification.</title>
        <authorList>
            <person name="Goeker M."/>
        </authorList>
    </citation>
    <scope>NUCLEOTIDE SEQUENCE [LARGE SCALE GENOMIC DNA]</scope>
    <source>
        <strain evidence="2 3">DSM 27568</strain>
    </source>
</reference>
<dbReference type="EMBL" id="JACIDY010000001">
    <property type="protein sequence ID" value="MBB3938900.1"/>
    <property type="molecule type" value="Genomic_DNA"/>
</dbReference>
<keyword evidence="1" id="KW-0812">Transmembrane</keyword>
<proteinExistence type="predicted"/>
<feature type="transmembrane region" description="Helical" evidence="1">
    <location>
        <begin position="21"/>
        <end position="39"/>
    </location>
</feature>
<name>A0A7W6BYQ3_9SPHN</name>
<dbReference type="RefSeq" id="WP_183615739.1">
    <property type="nucleotide sequence ID" value="NZ_JACIDY010000001.1"/>
</dbReference>
<comment type="caution">
    <text evidence="2">The sequence shown here is derived from an EMBL/GenBank/DDBJ whole genome shotgun (WGS) entry which is preliminary data.</text>
</comment>
<keyword evidence="3" id="KW-1185">Reference proteome</keyword>
<evidence type="ECO:0000256" key="1">
    <source>
        <dbReference type="SAM" id="Phobius"/>
    </source>
</evidence>
<evidence type="ECO:0000313" key="2">
    <source>
        <dbReference type="EMBL" id="MBB3938900.1"/>
    </source>
</evidence>
<keyword evidence="1" id="KW-1133">Transmembrane helix</keyword>